<protein>
    <submittedName>
        <fullName evidence="2">Uncharacterized protein</fullName>
    </submittedName>
</protein>
<keyword evidence="1" id="KW-0812">Transmembrane</keyword>
<reference evidence="2 3" key="1">
    <citation type="journal article" date="2012" name="J. Bacteriol.">
        <title>Genome of Bacillus macauensis ZFHKF-1, a Long-Chain-Forming Bacterium.</title>
        <authorList>
            <person name="Cai L."/>
            <person name="Zhang T."/>
        </authorList>
    </citation>
    <scope>NUCLEOTIDE SEQUENCE [LARGE SCALE GENOMIC DNA]</scope>
    <source>
        <strain evidence="2 3">ZFHKF-1</strain>
    </source>
</reference>
<dbReference type="AlphaFoldDB" id="I8J1U2"/>
<name>I8J1U2_9BACL</name>
<dbReference type="RefSeq" id="WP_007201638.1">
    <property type="nucleotide sequence ID" value="NZ_AKKV01000024.1"/>
</dbReference>
<feature type="transmembrane region" description="Helical" evidence="1">
    <location>
        <begin position="26"/>
        <end position="47"/>
    </location>
</feature>
<evidence type="ECO:0000313" key="3">
    <source>
        <dbReference type="Proteomes" id="UP000004080"/>
    </source>
</evidence>
<evidence type="ECO:0000256" key="1">
    <source>
        <dbReference type="SAM" id="Phobius"/>
    </source>
</evidence>
<evidence type="ECO:0000313" key="2">
    <source>
        <dbReference type="EMBL" id="EIT85706.1"/>
    </source>
</evidence>
<keyword evidence="3" id="KW-1185">Reference proteome</keyword>
<accession>I8J1U2</accession>
<feature type="transmembrane region" description="Helical" evidence="1">
    <location>
        <begin position="148"/>
        <end position="168"/>
    </location>
</feature>
<gene>
    <name evidence="2" type="ORF">A374_07724</name>
</gene>
<dbReference type="EMBL" id="AKKV01000024">
    <property type="protein sequence ID" value="EIT85706.1"/>
    <property type="molecule type" value="Genomic_DNA"/>
</dbReference>
<dbReference type="PATRIC" id="fig|1196324.3.peg.1583"/>
<sequence length="184" mass="21761">MTTYDKIVVLSDYKKKKKDHQRPSRLLLRITLAFFALSVFLFLLFMLDDYQKTHNLSSKPGEAFQLLSKSDEMTPHLKDKLQSFSSSIHELEYFAVIPATKQGLQQSPVFTYHRDSKERLAPVTLHNKQWTITYQLSKKQQPILWESFLYLFLLTSLLLFLFWLTLLFKRPNSIIFSQQISHIK</sequence>
<proteinExistence type="predicted"/>
<keyword evidence="1" id="KW-1133">Transmembrane helix</keyword>
<comment type="caution">
    <text evidence="2">The sequence shown here is derived from an EMBL/GenBank/DDBJ whole genome shotgun (WGS) entry which is preliminary data.</text>
</comment>
<keyword evidence="1" id="KW-0472">Membrane</keyword>
<dbReference type="Proteomes" id="UP000004080">
    <property type="component" value="Unassembled WGS sequence"/>
</dbReference>
<organism evidence="2 3">
    <name type="scientific">Fictibacillus macauensis ZFHKF-1</name>
    <dbReference type="NCBI Taxonomy" id="1196324"/>
    <lineage>
        <taxon>Bacteria</taxon>
        <taxon>Bacillati</taxon>
        <taxon>Bacillota</taxon>
        <taxon>Bacilli</taxon>
        <taxon>Bacillales</taxon>
        <taxon>Fictibacillaceae</taxon>
        <taxon>Fictibacillus</taxon>
    </lineage>
</organism>